<protein>
    <submittedName>
        <fullName evidence="2">Uncharacterized protein</fullName>
    </submittedName>
</protein>
<keyword evidence="1" id="KW-0175">Coiled coil</keyword>
<gene>
    <name evidence="2" type="ORF">LCGC14_1046390</name>
</gene>
<evidence type="ECO:0000256" key="1">
    <source>
        <dbReference type="SAM" id="Coils"/>
    </source>
</evidence>
<feature type="non-terminal residue" evidence="2">
    <location>
        <position position="1"/>
    </location>
</feature>
<organism evidence="2">
    <name type="scientific">marine sediment metagenome</name>
    <dbReference type="NCBI Taxonomy" id="412755"/>
    <lineage>
        <taxon>unclassified sequences</taxon>
        <taxon>metagenomes</taxon>
        <taxon>ecological metagenomes</taxon>
    </lineage>
</organism>
<feature type="coiled-coil region" evidence="1">
    <location>
        <begin position="13"/>
        <end position="51"/>
    </location>
</feature>
<accession>A0A0F9MUM8</accession>
<dbReference type="AlphaFoldDB" id="A0A0F9MUM8"/>
<proteinExistence type="predicted"/>
<evidence type="ECO:0000313" key="2">
    <source>
        <dbReference type="EMBL" id="KKN09474.1"/>
    </source>
</evidence>
<comment type="caution">
    <text evidence="2">The sequence shown here is derived from an EMBL/GenBank/DDBJ whole genome shotgun (WGS) entry which is preliminary data.</text>
</comment>
<reference evidence="2" key="1">
    <citation type="journal article" date="2015" name="Nature">
        <title>Complex archaea that bridge the gap between prokaryotes and eukaryotes.</title>
        <authorList>
            <person name="Spang A."/>
            <person name="Saw J.H."/>
            <person name="Jorgensen S.L."/>
            <person name="Zaremba-Niedzwiedzka K."/>
            <person name="Martijn J."/>
            <person name="Lind A.E."/>
            <person name="van Eijk R."/>
            <person name="Schleper C."/>
            <person name="Guy L."/>
            <person name="Ettema T.J."/>
        </authorList>
    </citation>
    <scope>NUCLEOTIDE SEQUENCE</scope>
</reference>
<dbReference type="EMBL" id="LAZR01004344">
    <property type="protein sequence ID" value="KKN09474.1"/>
    <property type="molecule type" value="Genomic_DNA"/>
</dbReference>
<sequence>KEKLKENYDLDSVKQAIKRNKEIEKLLPKVRQKEEDLTEKIESKLDAYEEEQCLD</sequence>
<name>A0A0F9MUM8_9ZZZZ</name>